<protein>
    <submittedName>
        <fullName evidence="1">Uncharacterized protein</fullName>
    </submittedName>
</protein>
<dbReference type="Proteomes" id="UP001499854">
    <property type="component" value="Unassembled WGS sequence"/>
</dbReference>
<evidence type="ECO:0000313" key="1">
    <source>
        <dbReference type="EMBL" id="GAA1984789.1"/>
    </source>
</evidence>
<keyword evidence="2" id="KW-1185">Reference proteome</keyword>
<accession>A0ABN2SDS7</accession>
<name>A0ABN2SDS7_9ACTN</name>
<proteinExistence type="predicted"/>
<organism evidence="1 2">
    <name type="scientific">Catenulispora subtropica</name>
    <dbReference type="NCBI Taxonomy" id="450798"/>
    <lineage>
        <taxon>Bacteria</taxon>
        <taxon>Bacillati</taxon>
        <taxon>Actinomycetota</taxon>
        <taxon>Actinomycetes</taxon>
        <taxon>Catenulisporales</taxon>
        <taxon>Catenulisporaceae</taxon>
        <taxon>Catenulispora</taxon>
    </lineage>
</organism>
<evidence type="ECO:0000313" key="2">
    <source>
        <dbReference type="Proteomes" id="UP001499854"/>
    </source>
</evidence>
<sequence>MALVAASGGNVGIIDKAASGTQGTGSLLWSAVPGGNPHAIERIPTIGAIVTTSSGGCLHVPKAGYGPGTAQASAGRPGEKSGASTTCQPLACGGWTFRTSARRSGR</sequence>
<comment type="caution">
    <text evidence="1">The sequence shown here is derived from an EMBL/GenBank/DDBJ whole genome shotgun (WGS) entry which is preliminary data.</text>
</comment>
<dbReference type="EMBL" id="BAAAQM010000033">
    <property type="protein sequence ID" value="GAA1984789.1"/>
    <property type="molecule type" value="Genomic_DNA"/>
</dbReference>
<gene>
    <name evidence="1" type="ORF">GCM10009838_53620</name>
</gene>
<reference evidence="1 2" key="1">
    <citation type="journal article" date="2019" name="Int. J. Syst. Evol. Microbiol.">
        <title>The Global Catalogue of Microorganisms (GCM) 10K type strain sequencing project: providing services to taxonomists for standard genome sequencing and annotation.</title>
        <authorList>
            <consortium name="The Broad Institute Genomics Platform"/>
            <consortium name="The Broad Institute Genome Sequencing Center for Infectious Disease"/>
            <person name="Wu L."/>
            <person name="Ma J."/>
        </authorList>
    </citation>
    <scope>NUCLEOTIDE SEQUENCE [LARGE SCALE GENOMIC DNA]</scope>
    <source>
        <strain evidence="1 2">JCM 16013</strain>
    </source>
</reference>